<keyword evidence="8" id="KW-1133">Transmembrane helix</keyword>
<name>A0ABY3SES1_9BACL</name>
<dbReference type="PANTHER" id="PTHR34220:SF7">
    <property type="entry name" value="SENSOR HISTIDINE KINASE YPDA"/>
    <property type="match status" value="1"/>
</dbReference>
<dbReference type="InterPro" id="IPR050640">
    <property type="entry name" value="Bact_2-comp_sensor_kinase"/>
</dbReference>
<keyword evidence="11" id="KW-1185">Reference proteome</keyword>
<keyword evidence="8" id="KW-0812">Transmembrane</keyword>
<evidence type="ECO:0000256" key="1">
    <source>
        <dbReference type="ARBA" id="ARBA00004651"/>
    </source>
</evidence>
<protein>
    <submittedName>
        <fullName evidence="10">Sensor histidine kinase</fullName>
    </submittedName>
</protein>
<keyword evidence="2" id="KW-1003">Cell membrane</keyword>
<dbReference type="Pfam" id="PF06580">
    <property type="entry name" value="His_kinase"/>
    <property type="match status" value="1"/>
</dbReference>
<dbReference type="PROSITE" id="PS50885">
    <property type="entry name" value="HAMP"/>
    <property type="match status" value="1"/>
</dbReference>
<dbReference type="InterPro" id="IPR003660">
    <property type="entry name" value="HAMP_dom"/>
</dbReference>
<dbReference type="SUPFAM" id="SSF55874">
    <property type="entry name" value="ATPase domain of HSP90 chaperone/DNA topoisomerase II/histidine kinase"/>
    <property type="match status" value="1"/>
</dbReference>
<keyword evidence="6 8" id="KW-0472">Membrane</keyword>
<evidence type="ECO:0000259" key="9">
    <source>
        <dbReference type="PROSITE" id="PS50885"/>
    </source>
</evidence>
<feature type="transmembrane region" description="Helical" evidence="8">
    <location>
        <begin position="298"/>
        <end position="318"/>
    </location>
</feature>
<dbReference type="CDD" id="cd06225">
    <property type="entry name" value="HAMP"/>
    <property type="match status" value="1"/>
</dbReference>
<comment type="subcellular location">
    <subcellularLocation>
        <location evidence="1">Cell membrane</location>
        <topology evidence="1">Multi-pass membrane protein</topology>
    </subcellularLocation>
</comment>
<proteinExistence type="predicted"/>
<evidence type="ECO:0000313" key="10">
    <source>
        <dbReference type="EMBL" id="UJF32489.1"/>
    </source>
</evidence>
<dbReference type="PANTHER" id="PTHR34220">
    <property type="entry name" value="SENSOR HISTIDINE KINASE YPDA"/>
    <property type="match status" value="1"/>
</dbReference>
<evidence type="ECO:0000256" key="2">
    <source>
        <dbReference type="ARBA" id="ARBA00022475"/>
    </source>
</evidence>
<organism evidence="10 11">
    <name type="scientific">Paenibacillus hexagrammi</name>
    <dbReference type="NCBI Taxonomy" id="2908839"/>
    <lineage>
        <taxon>Bacteria</taxon>
        <taxon>Bacillati</taxon>
        <taxon>Bacillota</taxon>
        <taxon>Bacilli</taxon>
        <taxon>Bacillales</taxon>
        <taxon>Paenibacillaceae</taxon>
        <taxon>Paenibacillus</taxon>
    </lineage>
</organism>
<accession>A0ABY3SES1</accession>
<dbReference type="EMBL" id="CP090978">
    <property type="protein sequence ID" value="UJF32489.1"/>
    <property type="molecule type" value="Genomic_DNA"/>
</dbReference>
<keyword evidence="5 10" id="KW-0418">Kinase</keyword>
<dbReference type="GO" id="GO:0016301">
    <property type="term" value="F:kinase activity"/>
    <property type="evidence" value="ECO:0007669"/>
    <property type="project" value="UniProtKB-KW"/>
</dbReference>
<dbReference type="SMART" id="SM00304">
    <property type="entry name" value="HAMP"/>
    <property type="match status" value="1"/>
</dbReference>
<evidence type="ECO:0000256" key="4">
    <source>
        <dbReference type="ARBA" id="ARBA00022679"/>
    </source>
</evidence>
<dbReference type="Gene3D" id="6.10.340.10">
    <property type="match status" value="1"/>
</dbReference>
<evidence type="ECO:0000256" key="3">
    <source>
        <dbReference type="ARBA" id="ARBA00022553"/>
    </source>
</evidence>
<evidence type="ECO:0000256" key="7">
    <source>
        <dbReference type="SAM" id="Coils"/>
    </source>
</evidence>
<dbReference type="RefSeq" id="WP_235118839.1">
    <property type="nucleotide sequence ID" value="NZ_CP090978.1"/>
</dbReference>
<keyword evidence="4" id="KW-0808">Transferase</keyword>
<dbReference type="InterPro" id="IPR036890">
    <property type="entry name" value="HATPase_C_sf"/>
</dbReference>
<dbReference type="Pfam" id="PF02518">
    <property type="entry name" value="HATPase_c"/>
    <property type="match status" value="1"/>
</dbReference>
<evidence type="ECO:0000256" key="6">
    <source>
        <dbReference type="ARBA" id="ARBA00023136"/>
    </source>
</evidence>
<evidence type="ECO:0000313" key="11">
    <source>
        <dbReference type="Proteomes" id="UP001649230"/>
    </source>
</evidence>
<dbReference type="InterPro" id="IPR003594">
    <property type="entry name" value="HATPase_dom"/>
</dbReference>
<feature type="domain" description="HAMP" evidence="9">
    <location>
        <begin position="319"/>
        <end position="371"/>
    </location>
</feature>
<evidence type="ECO:0000256" key="8">
    <source>
        <dbReference type="SAM" id="Phobius"/>
    </source>
</evidence>
<gene>
    <name evidence="10" type="ORF">L0M14_22865</name>
</gene>
<feature type="transmembrane region" description="Helical" evidence="8">
    <location>
        <begin position="20"/>
        <end position="40"/>
    </location>
</feature>
<feature type="coiled-coil region" evidence="7">
    <location>
        <begin position="366"/>
        <end position="400"/>
    </location>
</feature>
<keyword evidence="3" id="KW-0597">Phosphoprotein</keyword>
<dbReference type="SMART" id="SM00387">
    <property type="entry name" value="HATPase_c"/>
    <property type="match status" value="1"/>
</dbReference>
<dbReference type="SUPFAM" id="SSF158472">
    <property type="entry name" value="HAMP domain-like"/>
    <property type="match status" value="1"/>
</dbReference>
<dbReference type="InterPro" id="IPR010559">
    <property type="entry name" value="Sig_transdc_His_kin_internal"/>
</dbReference>
<sequence>MRRNFGLLRWVDDIPLTYKLLLMYLVCVLLPIVAINFLFLDRLSQNVKERETQNLQISLDRASSSINELIQGGVAISHAISTDRALYEELDHRYADNVEFYEAYNNLLRDKVNHYMPANTQIEQIKVYTNNKTIQSGGNYAVLDEEVMKSEWYQSFIASTEKVFVYAYKEKEAINPEYYSPHLSIITRLNSFDDTRAFTKVLKIDIALNKIYDTLTQEKDYLDLYLVNGSNQIIMSTTSGYQLDNAPWYLNLSPKFQMGQFPHFEHPLGGASFTRGWQVVGFAENDRTASAMKESRDYIFALAGGSTLITSILIYIILRSYNYRVKRLSRHMEKVKTGKFDPLVLHEGRDEIGELVRSFNRMTSKMKMLINDVYKLEIQKKDLELERVRAELNLLQSQMNPHFLFNTLNAILVVCTRNRYTDITEIIKSLSKILRRLISWKEDIVTVREEVSFTDMYLKVEKFRFGDRFDYRFHIDEEAMEYKIPKMSIQPLVENACKHGLQTIKGIGHIEIDVQVLKTSLCIRIADNGKGMEEEELKQLLLNVRSEQQVNEHIGVRNVYRRLQLNYGDQVKFKMESTPGTGTVIIMDIPMRMLDTPFTSRFTN</sequence>
<dbReference type="Pfam" id="PF00672">
    <property type="entry name" value="HAMP"/>
    <property type="match status" value="1"/>
</dbReference>
<dbReference type="Gene3D" id="3.30.565.10">
    <property type="entry name" value="Histidine kinase-like ATPase, C-terminal domain"/>
    <property type="match status" value="1"/>
</dbReference>
<reference evidence="10 11" key="1">
    <citation type="journal article" date="2024" name="Int. J. Syst. Evol. Microbiol.">
        <title>Paenibacillus hexagrammi sp. nov., a novel bacterium isolated from the gut content of Hexagrammos agrammus.</title>
        <authorList>
            <person name="Jung H.K."/>
            <person name="Kim D.G."/>
            <person name="Zin H."/>
            <person name="Park J."/>
            <person name="Jung H."/>
            <person name="Kim Y.O."/>
            <person name="Kong H.J."/>
            <person name="Kim J.W."/>
            <person name="Kim Y.S."/>
        </authorList>
    </citation>
    <scope>NUCLEOTIDE SEQUENCE [LARGE SCALE GENOMIC DNA]</scope>
    <source>
        <strain evidence="10 11">YPD9-1</strain>
    </source>
</reference>
<evidence type="ECO:0000256" key="5">
    <source>
        <dbReference type="ARBA" id="ARBA00022777"/>
    </source>
</evidence>
<keyword evidence="7" id="KW-0175">Coiled coil</keyword>
<dbReference type="Proteomes" id="UP001649230">
    <property type="component" value="Chromosome"/>
</dbReference>